<organism evidence="6 8">
    <name type="scientific">Pyrenophora tritici-repentis</name>
    <dbReference type="NCBI Taxonomy" id="45151"/>
    <lineage>
        <taxon>Eukaryota</taxon>
        <taxon>Fungi</taxon>
        <taxon>Dikarya</taxon>
        <taxon>Ascomycota</taxon>
        <taxon>Pezizomycotina</taxon>
        <taxon>Dothideomycetes</taxon>
        <taxon>Pleosporomycetidae</taxon>
        <taxon>Pleosporales</taxon>
        <taxon>Pleosporineae</taxon>
        <taxon>Pleosporaceae</taxon>
        <taxon>Pyrenophora</taxon>
    </lineage>
</organism>
<dbReference type="GO" id="GO:0005524">
    <property type="term" value="F:ATP binding"/>
    <property type="evidence" value="ECO:0007669"/>
    <property type="project" value="InterPro"/>
</dbReference>
<keyword evidence="1 4" id="KW-0808">Transferase</keyword>
<keyword evidence="2" id="KW-0547">Nucleotide-binding</keyword>
<comment type="caution">
    <text evidence="6">The sequence shown here is derived from an EMBL/GenBank/DDBJ whole genome shotgun (WGS) entry which is preliminary data.</text>
</comment>
<reference evidence="6 8" key="1">
    <citation type="journal article" date="2018" name="BMC Genomics">
        <title>Comparative genomics of the wheat fungal pathogen Pyrenophora tritici-repentis reveals chromosomal variations and genome plasticity.</title>
        <authorList>
            <person name="Moolhuijzen P."/>
            <person name="See P.T."/>
            <person name="Hane J.K."/>
            <person name="Shi G."/>
            <person name="Liu Z."/>
            <person name="Oliver R.P."/>
            <person name="Moffat C.S."/>
        </authorList>
    </citation>
    <scope>NUCLEOTIDE SEQUENCE [LARGE SCALE GENOMIC DNA]</scope>
    <source>
        <strain evidence="6">M4</strain>
    </source>
</reference>
<keyword evidence="9" id="KW-1185">Reference proteome</keyword>
<comment type="similarity">
    <text evidence="4">Belongs to the adenylate kinase family.</text>
</comment>
<dbReference type="Proteomes" id="UP000249757">
    <property type="component" value="Unassembled WGS sequence"/>
</dbReference>
<dbReference type="OrthoDB" id="442176at2759"/>
<dbReference type="InterPro" id="IPR033690">
    <property type="entry name" value="Adenylat_kinase_CS"/>
</dbReference>
<dbReference type="InterPro" id="IPR027417">
    <property type="entry name" value="P-loop_NTPase"/>
</dbReference>
<reference evidence="9" key="4">
    <citation type="journal article" date="2022" name="Microb. Genom.">
        <title>A global pangenome for the wheat fungal pathogen Pyrenophora tritici-repentis and prediction of effector protein structural homology.</title>
        <authorList>
            <person name="Moolhuijzen P.M."/>
            <person name="See P.T."/>
            <person name="Shi G."/>
            <person name="Powell H.R."/>
            <person name="Cockram J."/>
            <person name="Jorgensen L.N."/>
            <person name="Benslimane H."/>
            <person name="Strelkov S.E."/>
            <person name="Turner J."/>
            <person name="Liu Z."/>
            <person name="Moffat C.S."/>
        </authorList>
    </citation>
    <scope>NUCLEOTIDE SEQUENCE [LARGE SCALE GENOMIC DNA]</scope>
</reference>
<dbReference type="SUPFAM" id="SSF52540">
    <property type="entry name" value="P-loop containing nucleoside triphosphate hydrolases"/>
    <property type="match status" value="1"/>
</dbReference>
<feature type="coiled-coil region" evidence="5">
    <location>
        <begin position="150"/>
        <end position="177"/>
    </location>
</feature>
<reference evidence="7" key="2">
    <citation type="submission" date="2021-05" db="EMBL/GenBank/DDBJ databases">
        <authorList>
            <person name="Moolhuijzen P.M."/>
            <person name="Moffat C.S."/>
        </authorList>
    </citation>
    <scope>NUCLEOTIDE SEQUENCE</scope>
    <source>
        <strain evidence="7">86-124</strain>
    </source>
</reference>
<gene>
    <name evidence="7" type="ORF">Ptr86124_009027</name>
    <name evidence="6" type="ORF">PtrM4_126440</name>
</gene>
<reference evidence="7" key="3">
    <citation type="journal article" date="2022" name="bioRxiv">
        <title>A global pangenome for the wheat fungal pathogen Pyrenophora tritici-repentis and prediction of effector protein structural homology.</title>
        <authorList>
            <person name="Moolhuijzen P."/>
            <person name="See P.T."/>
            <person name="Shi G."/>
            <person name="Powell H.R."/>
            <person name="Cockram J."/>
            <person name="Jorgensen L.N."/>
            <person name="Benslimane H."/>
            <person name="Strelkov S.E."/>
            <person name="Turner J."/>
            <person name="Liu Z."/>
            <person name="Moffat C.S."/>
        </authorList>
    </citation>
    <scope>NUCLEOTIDE SEQUENCE</scope>
    <source>
        <strain evidence="7">86-124</strain>
    </source>
</reference>
<keyword evidence="5" id="KW-0175">Coiled coil</keyword>
<dbReference type="Gene3D" id="3.40.50.300">
    <property type="entry name" value="P-loop containing nucleotide triphosphate hydrolases"/>
    <property type="match status" value="1"/>
</dbReference>
<evidence type="ECO:0000313" key="9">
    <source>
        <dbReference type="Proteomes" id="UP000249757"/>
    </source>
</evidence>
<dbReference type="GO" id="GO:0019205">
    <property type="term" value="F:nucleobase-containing compound kinase activity"/>
    <property type="evidence" value="ECO:0007669"/>
    <property type="project" value="InterPro"/>
</dbReference>
<dbReference type="Pfam" id="PF00406">
    <property type="entry name" value="ADK"/>
    <property type="match status" value="1"/>
</dbReference>
<proteinExistence type="inferred from homology"/>
<evidence type="ECO:0000313" key="6">
    <source>
        <dbReference type="EMBL" id="KAF7568031.1"/>
    </source>
</evidence>
<dbReference type="EMBL" id="NRDI02000012">
    <property type="protein sequence ID" value="KAI1512187.1"/>
    <property type="molecule type" value="Genomic_DNA"/>
</dbReference>
<dbReference type="InterPro" id="IPR000850">
    <property type="entry name" value="Adenylat/UMP-CMP_kin"/>
</dbReference>
<evidence type="ECO:0000313" key="8">
    <source>
        <dbReference type="Proteomes" id="UP000245464"/>
    </source>
</evidence>
<evidence type="ECO:0000256" key="4">
    <source>
        <dbReference type="RuleBase" id="RU003330"/>
    </source>
</evidence>
<dbReference type="Proteomes" id="UP000245464">
    <property type="component" value="Chromosome 7"/>
</dbReference>
<evidence type="ECO:0000256" key="3">
    <source>
        <dbReference type="ARBA" id="ARBA00022777"/>
    </source>
</evidence>
<dbReference type="PRINTS" id="PR00094">
    <property type="entry name" value="ADENYLTKNASE"/>
</dbReference>
<dbReference type="EMBL" id="NQIK02000007">
    <property type="protein sequence ID" value="KAF7568031.1"/>
    <property type="molecule type" value="Genomic_DNA"/>
</dbReference>
<evidence type="ECO:0000256" key="1">
    <source>
        <dbReference type="ARBA" id="ARBA00022679"/>
    </source>
</evidence>
<dbReference type="PANTHER" id="PTHR23359">
    <property type="entry name" value="NUCLEOTIDE KINASE"/>
    <property type="match status" value="1"/>
</dbReference>
<dbReference type="PROSITE" id="PS00113">
    <property type="entry name" value="ADENYLATE_KINASE"/>
    <property type="match status" value="1"/>
</dbReference>
<evidence type="ECO:0000256" key="2">
    <source>
        <dbReference type="ARBA" id="ARBA00022741"/>
    </source>
</evidence>
<evidence type="ECO:0000313" key="7">
    <source>
        <dbReference type="EMBL" id="KAI1512187.1"/>
    </source>
</evidence>
<accession>A0A2W1GY65</accession>
<evidence type="ECO:0000256" key="5">
    <source>
        <dbReference type="SAM" id="Coils"/>
    </source>
</evidence>
<sequence length="235" mass="26617">METTQQLSGQRGFAIIFVLGAPGAGKGTLCTHLAQTYNLVHHSVGDGLRSWMRENRSAPLAVTIQDKLDNQGFLTSKELNPFICHAIKDAINRKPEQAGIMIDGFPRNIEQLDSWSFWPFADELPFSGGPNVDAKPDIVISLRVSKQNAKARYSARARDSNDNNEKFERRFAEYEVETLPVEDTYRQRGILIDVDVNGTKEENISEMKRKLSESELWQRIMVQGRTDTESQFLNL</sequence>
<name>A0A2W1GY65_9PLEO</name>
<dbReference type="HAMAP" id="MF_00235">
    <property type="entry name" value="Adenylate_kinase_Adk"/>
    <property type="match status" value="1"/>
</dbReference>
<keyword evidence="3 4" id="KW-0418">Kinase</keyword>
<dbReference type="AlphaFoldDB" id="A0A2W1GY65"/>
<protein>
    <submittedName>
        <fullName evidence="7">Adenylate kinase 1 ATP binding protein</fullName>
    </submittedName>
    <submittedName>
        <fullName evidence="6">Adk, Adenylate kinase and related kinase</fullName>
    </submittedName>
</protein>
<dbReference type="GO" id="GO:0006139">
    <property type="term" value="P:nucleobase-containing compound metabolic process"/>
    <property type="evidence" value="ECO:0007669"/>
    <property type="project" value="InterPro"/>
</dbReference>
<dbReference type="CDD" id="cd01428">
    <property type="entry name" value="ADK"/>
    <property type="match status" value="1"/>
</dbReference>